<comment type="caution">
    <text evidence="15">The sequence shown here is derived from an EMBL/GenBank/DDBJ whole genome shotgun (WGS) entry which is preliminary data.</text>
</comment>
<feature type="domain" description="Thiamine pyrophosphate enzyme central" evidence="12">
    <location>
        <begin position="260"/>
        <end position="387"/>
    </location>
</feature>
<comment type="catalytic activity">
    <reaction evidence="7">
        <text>a 2-hydroxy-3-methyl fatty acyl-CoA = a 2-methyl-branched fatty aldehyde + formyl-CoA</text>
        <dbReference type="Rhea" id="RHEA:25375"/>
        <dbReference type="ChEBI" id="CHEBI:49188"/>
        <dbReference type="ChEBI" id="CHEBI:57376"/>
        <dbReference type="ChEBI" id="CHEBI:58783"/>
        <dbReference type="EC" id="4.1.2.63"/>
    </reaction>
    <physiologicalReaction direction="left-to-right" evidence="7">
        <dbReference type="Rhea" id="RHEA:25376"/>
    </physiologicalReaction>
</comment>
<dbReference type="Gene3D" id="3.40.50.1220">
    <property type="entry name" value="TPP-binding domain"/>
    <property type="match status" value="1"/>
</dbReference>
<accession>A0ABD2W4G5</accession>
<dbReference type="CDD" id="cd07035">
    <property type="entry name" value="TPP_PYR_POX_like"/>
    <property type="match status" value="1"/>
</dbReference>
<keyword evidence="4" id="KW-0460">Magnesium</keyword>
<keyword evidence="6" id="KW-0456">Lyase</keyword>
<keyword evidence="3" id="KW-0479">Metal-binding</keyword>
<comment type="cofactor">
    <cofactor evidence="1">
        <name>thiamine diphosphate</name>
        <dbReference type="ChEBI" id="CHEBI:58937"/>
    </cofactor>
</comment>
<evidence type="ECO:0000256" key="3">
    <source>
        <dbReference type="ARBA" id="ARBA00022723"/>
    </source>
</evidence>
<dbReference type="FunFam" id="3.40.50.1220:FF:000006">
    <property type="entry name" value="2-hydroxyacyl-CoA lyase 1"/>
    <property type="match status" value="1"/>
</dbReference>
<keyword evidence="5 11" id="KW-0786">Thiamine pyrophosphate</keyword>
<dbReference type="EC" id="4.1.2.63" evidence="9"/>
<dbReference type="FunFam" id="3.40.50.970:FF:000027">
    <property type="entry name" value="2-hydroxyacyl-CoA lyase 1"/>
    <property type="match status" value="1"/>
</dbReference>
<dbReference type="InterPro" id="IPR029035">
    <property type="entry name" value="DHS-like_NAD/FAD-binding_dom"/>
</dbReference>
<evidence type="ECO:0000256" key="1">
    <source>
        <dbReference type="ARBA" id="ARBA00001964"/>
    </source>
</evidence>
<protein>
    <recommendedName>
        <fullName evidence="9">2-hydroxyacyl-CoA lyase</fullName>
        <ecNumber evidence="9">4.1.2.63</ecNumber>
    </recommendedName>
</protein>
<gene>
    <name evidence="15" type="ORF">TKK_016745</name>
</gene>
<feature type="domain" description="Thiamine pyrophosphate enzyme TPP-binding" evidence="13">
    <location>
        <begin position="455"/>
        <end position="614"/>
    </location>
</feature>
<feature type="domain" description="Thiamine pyrophosphate enzyme N-terminal TPP-binding" evidence="14">
    <location>
        <begin position="73"/>
        <end position="186"/>
    </location>
</feature>
<dbReference type="GO" id="GO:0046872">
    <property type="term" value="F:metal ion binding"/>
    <property type="evidence" value="ECO:0007669"/>
    <property type="project" value="UniProtKB-KW"/>
</dbReference>
<evidence type="ECO:0000256" key="5">
    <source>
        <dbReference type="ARBA" id="ARBA00023052"/>
    </source>
</evidence>
<dbReference type="SUPFAM" id="SSF52467">
    <property type="entry name" value="DHS-like NAD/FAD-binding domain"/>
    <property type="match status" value="1"/>
</dbReference>
<dbReference type="EMBL" id="JBJJXI010000136">
    <property type="protein sequence ID" value="KAL3387609.1"/>
    <property type="molecule type" value="Genomic_DNA"/>
</dbReference>
<evidence type="ECO:0000256" key="6">
    <source>
        <dbReference type="ARBA" id="ARBA00023239"/>
    </source>
</evidence>
<keyword evidence="16" id="KW-1185">Reference proteome</keyword>
<evidence type="ECO:0000259" key="12">
    <source>
        <dbReference type="Pfam" id="PF00205"/>
    </source>
</evidence>
<dbReference type="InterPro" id="IPR011766">
    <property type="entry name" value="TPP_enzyme_TPP-bd"/>
</dbReference>
<dbReference type="InterPro" id="IPR029061">
    <property type="entry name" value="THDP-binding"/>
</dbReference>
<dbReference type="SUPFAM" id="SSF52518">
    <property type="entry name" value="Thiamin diphosphate-binding fold (THDP-binding)"/>
    <property type="match status" value="2"/>
</dbReference>
<organism evidence="15 16">
    <name type="scientific">Trichogramma kaykai</name>
    <dbReference type="NCBI Taxonomy" id="54128"/>
    <lineage>
        <taxon>Eukaryota</taxon>
        <taxon>Metazoa</taxon>
        <taxon>Ecdysozoa</taxon>
        <taxon>Arthropoda</taxon>
        <taxon>Hexapoda</taxon>
        <taxon>Insecta</taxon>
        <taxon>Pterygota</taxon>
        <taxon>Neoptera</taxon>
        <taxon>Endopterygota</taxon>
        <taxon>Hymenoptera</taxon>
        <taxon>Apocrita</taxon>
        <taxon>Proctotrupomorpha</taxon>
        <taxon>Chalcidoidea</taxon>
        <taxon>Trichogrammatidae</taxon>
        <taxon>Trichogramma</taxon>
    </lineage>
</organism>
<evidence type="ECO:0000256" key="11">
    <source>
        <dbReference type="RuleBase" id="RU362132"/>
    </source>
</evidence>
<sequence length="635" mass="69487">MSLSGWTGSNLRTALQRQLFRPRRQVQQQQKVVARQLLCNAAEHVIIRRAASSSGSSFSAAREIDVKMTDTDGDNVLAEALRDQGLRYVFGIMGHPVIELSLALQAAGLRYLGFRNEQAACYAAQAYGYLTRKPAAVLCVSGPGVLHAIGGMANAQVNCWPVLVLGGSCPQDHEGIGGFQEWSQVEAARPYCKYSARPPSAALIPLHVEKAVRLATYGRPGAAYLDLPATLLKQKVDSSRVVRVKPVPEPPLAYPDAGLIEQAADLVRNAEKPLLIVGKGAAYARAESAVRELVSDTGIPFLPTPMGKGVVPDTDVNCVASARSSALLQSDVVVLLGARLNWMLHFGKPPRYRPDVKFVQVDLCAEELHNSVQASVAIQADVGPAARLLAKALKDRRFKLSKNHPWWNELNAKGNKNKQILNEMSKDVSEPLNYYAVFKTIQDFIPDNCLICSEGANTMDIGRTMLLNNLPRHRLDAGTFGTMGVGLGYSIAAALYCKDNYPEKRVLCVEGDSAFGFSGMELETMFRYNLPIILIVVNNNGIYGGFDIETYNTIRSVGDASDVTPPNTLTPNSQYDKMMEMFGKRGYFCKTIEDIKTALKASFKVQDGPSLINIMINPQADRKEQAFSWLTESKL</sequence>
<dbReference type="Proteomes" id="UP001627154">
    <property type="component" value="Unassembled WGS sequence"/>
</dbReference>
<dbReference type="Gene3D" id="3.40.50.970">
    <property type="match status" value="2"/>
</dbReference>
<reference evidence="15 16" key="1">
    <citation type="journal article" date="2024" name="bioRxiv">
        <title>A reference genome for Trichogramma kaykai: A tiny desert-dwelling parasitoid wasp with competing sex-ratio distorters.</title>
        <authorList>
            <person name="Culotta J."/>
            <person name="Lindsey A.R."/>
        </authorList>
    </citation>
    <scope>NUCLEOTIDE SEQUENCE [LARGE SCALE GENOMIC DNA]</scope>
    <source>
        <strain evidence="15 16">KSX58</strain>
    </source>
</reference>
<comment type="catalytic activity">
    <reaction evidence="8">
        <text>an (R)-2-hydroxy-long-chain-fatty acyl-CoA = a long-chain fatty aldehyde + formyl-CoA</text>
        <dbReference type="Rhea" id="RHEA:67444"/>
        <dbReference type="ChEBI" id="CHEBI:17176"/>
        <dbReference type="ChEBI" id="CHEBI:57376"/>
        <dbReference type="ChEBI" id="CHEBI:170012"/>
        <dbReference type="EC" id="4.1.2.63"/>
    </reaction>
    <physiologicalReaction direction="left-to-right" evidence="8">
        <dbReference type="Rhea" id="RHEA:67445"/>
    </physiologicalReaction>
</comment>
<dbReference type="Pfam" id="PF00205">
    <property type="entry name" value="TPP_enzyme_M"/>
    <property type="match status" value="1"/>
</dbReference>
<comment type="similarity">
    <text evidence="2 11">Belongs to the TPP enzyme family.</text>
</comment>
<evidence type="ECO:0000256" key="8">
    <source>
        <dbReference type="ARBA" id="ARBA00044454"/>
    </source>
</evidence>
<dbReference type="InterPro" id="IPR012000">
    <property type="entry name" value="Thiamin_PyroP_enz_cen_dom"/>
</dbReference>
<dbReference type="InterPro" id="IPR045025">
    <property type="entry name" value="HACL1-like"/>
</dbReference>
<evidence type="ECO:0000313" key="16">
    <source>
        <dbReference type="Proteomes" id="UP001627154"/>
    </source>
</evidence>
<dbReference type="AlphaFoldDB" id="A0ABD2W4G5"/>
<proteinExistence type="inferred from homology"/>
<evidence type="ECO:0000313" key="15">
    <source>
        <dbReference type="EMBL" id="KAL3387609.1"/>
    </source>
</evidence>
<evidence type="ECO:0000256" key="2">
    <source>
        <dbReference type="ARBA" id="ARBA00007812"/>
    </source>
</evidence>
<dbReference type="Pfam" id="PF02775">
    <property type="entry name" value="TPP_enzyme_C"/>
    <property type="match status" value="1"/>
</dbReference>
<dbReference type="GO" id="GO:0106359">
    <property type="term" value="F:2-hydroxyacyl-CoA lyase activity"/>
    <property type="evidence" value="ECO:0007669"/>
    <property type="project" value="UniProtKB-EC"/>
</dbReference>
<evidence type="ECO:0000256" key="10">
    <source>
        <dbReference type="ARBA" id="ARBA00048738"/>
    </source>
</evidence>
<evidence type="ECO:0000256" key="7">
    <source>
        <dbReference type="ARBA" id="ARBA00044451"/>
    </source>
</evidence>
<evidence type="ECO:0000259" key="14">
    <source>
        <dbReference type="Pfam" id="PF02776"/>
    </source>
</evidence>
<evidence type="ECO:0000259" key="13">
    <source>
        <dbReference type="Pfam" id="PF02775"/>
    </source>
</evidence>
<evidence type="ECO:0000256" key="4">
    <source>
        <dbReference type="ARBA" id="ARBA00022842"/>
    </source>
</evidence>
<dbReference type="PANTHER" id="PTHR43710">
    <property type="entry name" value="2-HYDROXYACYL-COA LYASE"/>
    <property type="match status" value="1"/>
</dbReference>
<comment type="catalytic activity">
    <reaction evidence="10">
        <text>2-hydroxyoctadecanoyl-CoA = heptadecanal + formyl-CoA</text>
        <dbReference type="Rhea" id="RHEA:55196"/>
        <dbReference type="ChEBI" id="CHEBI:57376"/>
        <dbReference type="ChEBI" id="CHEBI:74116"/>
        <dbReference type="ChEBI" id="CHEBI:138631"/>
    </reaction>
    <physiologicalReaction direction="left-to-right" evidence="10">
        <dbReference type="Rhea" id="RHEA:55197"/>
    </physiologicalReaction>
</comment>
<dbReference type="InterPro" id="IPR012001">
    <property type="entry name" value="Thiamin_PyroP_enz_TPP-bd_dom"/>
</dbReference>
<dbReference type="Pfam" id="PF02776">
    <property type="entry name" value="TPP_enzyme_N"/>
    <property type="match status" value="1"/>
</dbReference>
<dbReference type="GO" id="GO:0046395">
    <property type="term" value="P:carboxylic acid catabolic process"/>
    <property type="evidence" value="ECO:0007669"/>
    <property type="project" value="UniProtKB-ARBA"/>
</dbReference>
<dbReference type="CDD" id="cd02004">
    <property type="entry name" value="TPP_BZL_OCoD_HPCL"/>
    <property type="match status" value="1"/>
</dbReference>
<evidence type="ECO:0000256" key="9">
    <source>
        <dbReference type="ARBA" id="ARBA00044518"/>
    </source>
</evidence>
<dbReference type="PANTHER" id="PTHR43710:SF2">
    <property type="entry name" value="2-HYDROXYACYL-COA LYASE 1"/>
    <property type="match status" value="1"/>
</dbReference>
<name>A0ABD2W4G5_9HYME</name>